<dbReference type="InterPro" id="IPR051781">
    <property type="entry name" value="Metallo-dep_Hydrolase"/>
</dbReference>
<comment type="caution">
    <text evidence="3">The sequence shown here is derived from an EMBL/GenBank/DDBJ whole genome shotgun (WGS) entry which is preliminary data.</text>
</comment>
<dbReference type="Gene3D" id="3.20.20.140">
    <property type="entry name" value="Metal-dependent hydrolases"/>
    <property type="match status" value="1"/>
</dbReference>
<dbReference type="InterPro" id="IPR011059">
    <property type="entry name" value="Metal-dep_hydrolase_composite"/>
</dbReference>
<dbReference type="Proteomes" id="UP000706039">
    <property type="component" value="Unassembled WGS sequence"/>
</dbReference>
<feature type="domain" description="Amidohydrolase-related" evidence="2">
    <location>
        <begin position="377"/>
        <end position="450"/>
    </location>
</feature>
<evidence type="ECO:0000259" key="2">
    <source>
        <dbReference type="Pfam" id="PF01979"/>
    </source>
</evidence>
<dbReference type="SUPFAM" id="SSF51338">
    <property type="entry name" value="Composite domain of metallo-dependent hydrolases"/>
    <property type="match status" value="1"/>
</dbReference>
<dbReference type="CDD" id="cd01309">
    <property type="entry name" value="Met_dep_hydrolase_C"/>
    <property type="match status" value="1"/>
</dbReference>
<dbReference type="RefSeq" id="WP_222991066.1">
    <property type="nucleotide sequence ID" value="NZ_JAINVV010000008.1"/>
</dbReference>
<sequence>MIRPALSLSIAVALAGCAATRPPPARTPAATATVAAPAEPVRAIDANPFPSTYRAPVVGKVALVGGNVLTATGAEIADGTVLMDGGRIVAVGANLPVPEGYQRVDARGKWVTPGVIDAHSHLGAWSQPESADALNDVNEMTDPNTAQAWVEHSIWPQDPGLDAARQAGVTTLMVLPGSANLFGGRSVTLKNVPATTMQGMKFPGAPYGLKIACGENPKRVYAAKGRSPATRMGNVAGYRKAWIDAQDYARRWDKWEKGGKVGDPPRRDLQLETLAGVLKGEILVQNHCYRADEMANMIDIAREFGFRIRTFHHANEAYKIAPMLVKEDICVATWASWWGYKMEVFDAIEENAPLIHAAGGCAIIHSDDPLVIQRLNQEAAAALSSAWRAGLKIPKSEAIKWFTANSARALGIADNVGTLEPGKNADVVLWSADPFSIYARADKVWIDGGIVFDRSDPSYRPHSDFTLGQVGGAR</sequence>
<dbReference type="EMBL" id="JAINVV010000008">
    <property type="protein sequence ID" value="MBY8823963.1"/>
    <property type="molecule type" value="Genomic_DNA"/>
</dbReference>
<accession>A0ABS7PRQ9</accession>
<dbReference type="PANTHER" id="PTHR43135">
    <property type="entry name" value="ALPHA-D-RIBOSE 1-METHYLPHOSPHONATE 5-TRIPHOSPHATE DIPHOSPHATASE"/>
    <property type="match status" value="1"/>
</dbReference>
<feature type="signal peptide" evidence="1">
    <location>
        <begin position="1"/>
        <end position="18"/>
    </location>
</feature>
<keyword evidence="1" id="KW-0732">Signal</keyword>
<dbReference type="PROSITE" id="PS51257">
    <property type="entry name" value="PROKAR_LIPOPROTEIN"/>
    <property type="match status" value="1"/>
</dbReference>
<dbReference type="PANTHER" id="PTHR43135:SF3">
    <property type="entry name" value="ALPHA-D-RIBOSE 1-METHYLPHOSPHONATE 5-TRIPHOSPHATE DIPHOSPHATASE"/>
    <property type="match status" value="1"/>
</dbReference>
<protein>
    <submittedName>
        <fullName evidence="3">Amidohydrolase</fullName>
    </submittedName>
</protein>
<name>A0ABS7PRQ9_9SPHN</name>
<dbReference type="InterPro" id="IPR006680">
    <property type="entry name" value="Amidohydro-rel"/>
</dbReference>
<proteinExistence type="predicted"/>
<feature type="chain" id="PRO_5046194667" evidence="1">
    <location>
        <begin position="19"/>
        <end position="474"/>
    </location>
</feature>
<keyword evidence="4" id="KW-1185">Reference proteome</keyword>
<dbReference type="Pfam" id="PF01979">
    <property type="entry name" value="Amidohydro_1"/>
    <property type="match status" value="1"/>
</dbReference>
<dbReference type="SUPFAM" id="SSF51556">
    <property type="entry name" value="Metallo-dependent hydrolases"/>
    <property type="match status" value="1"/>
</dbReference>
<evidence type="ECO:0000256" key="1">
    <source>
        <dbReference type="SAM" id="SignalP"/>
    </source>
</evidence>
<reference evidence="3 4" key="1">
    <citation type="submission" date="2021-08" db="EMBL/GenBank/DDBJ databases">
        <authorList>
            <person name="Tuo L."/>
        </authorList>
    </citation>
    <scope>NUCLEOTIDE SEQUENCE [LARGE SCALE GENOMIC DNA]</scope>
    <source>
        <strain evidence="3 4">JCM 31229</strain>
    </source>
</reference>
<dbReference type="Gene3D" id="2.30.40.10">
    <property type="entry name" value="Urease, subunit C, domain 1"/>
    <property type="match status" value="1"/>
</dbReference>
<gene>
    <name evidence="3" type="ORF">K7G82_16785</name>
</gene>
<organism evidence="3 4">
    <name type="scientific">Sphingomonas colocasiae</name>
    <dbReference type="NCBI Taxonomy" id="1848973"/>
    <lineage>
        <taxon>Bacteria</taxon>
        <taxon>Pseudomonadati</taxon>
        <taxon>Pseudomonadota</taxon>
        <taxon>Alphaproteobacteria</taxon>
        <taxon>Sphingomonadales</taxon>
        <taxon>Sphingomonadaceae</taxon>
        <taxon>Sphingomonas</taxon>
    </lineage>
</organism>
<dbReference type="InterPro" id="IPR032466">
    <property type="entry name" value="Metal_Hydrolase"/>
</dbReference>
<evidence type="ECO:0000313" key="4">
    <source>
        <dbReference type="Proteomes" id="UP000706039"/>
    </source>
</evidence>
<evidence type="ECO:0000313" key="3">
    <source>
        <dbReference type="EMBL" id="MBY8823963.1"/>
    </source>
</evidence>